<dbReference type="OrthoDB" id="4066630at2759"/>
<gene>
    <name evidence="2" type="ORF">KLDO_g2809</name>
</gene>
<keyword evidence="3" id="KW-1185">Reference proteome</keyword>
<feature type="region of interest" description="Disordered" evidence="1">
    <location>
        <begin position="418"/>
        <end position="444"/>
    </location>
</feature>
<accession>A0A0A8L8V4</accession>
<organism evidence="2 3">
    <name type="scientific">Kluyveromyces dobzhanskii CBS 2104</name>
    <dbReference type="NCBI Taxonomy" id="1427455"/>
    <lineage>
        <taxon>Eukaryota</taxon>
        <taxon>Fungi</taxon>
        <taxon>Dikarya</taxon>
        <taxon>Ascomycota</taxon>
        <taxon>Saccharomycotina</taxon>
        <taxon>Saccharomycetes</taxon>
        <taxon>Saccharomycetales</taxon>
        <taxon>Saccharomycetaceae</taxon>
        <taxon>Kluyveromyces</taxon>
    </lineage>
</organism>
<dbReference type="AlphaFoldDB" id="A0A0A8L8V4"/>
<protein>
    <submittedName>
        <fullName evidence="2">WGS project CCBQ000000000 data, contig 00017</fullName>
    </submittedName>
</protein>
<evidence type="ECO:0000313" key="3">
    <source>
        <dbReference type="Proteomes" id="UP000031516"/>
    </source>
</evidence>
<proteinExistence type="predicted"/>
<evidence type="ECO:0000256" key="1">
    <source>
        <dbReference type="SAM" id="MobiDB-lite"/>
    </source>
</evidence>
<name>A0A0A8L8V4_9SACH</name>
<sequence>MSSLSSEHVDSLRVIDLSSNNIGNRLNDSFADSTRAMFTSGVQEHSPTEVHSRLVNGSEETSSRDRLLLSPYEEELYRRSLKLSPVTSMAAPIPTVTLLGEDGEPTGVKAALPYMADFDQFQSEQEKNNRKRRQVQEQRNDSLLAMFTRWSTYSSKNLKQKINKQKPLKRTHSSVRRKDFSVQAEFSKYNKDKKFIFHRGFSQRQNSNTSLRRNQTKKFHFRKRSRFQNEQELMSYMRYINPSELDMTELVSADDIRMYLYSKNSLNNLIRVNPRLHQIRVPLKQFNDLLHRSSYISQEANVVKRSSISRKLSRRANHVRRSSTVPNNKRSFAERLNPDLYKAWNSYLKDAIAKRIELRVSCLLGEDMSSLASSVRQTNTVYSETKTPLSELGSQVNPIIIPDEHNDDVQKDDVHLKASRRQTQTTYNHSAISEPYADNDTDDSASRPLTSIFSIRHSLTSADQNRRSFFFPADNPGMLKIDEEHSVRSVTSRNTLA</sequence>
<evidence type="ECO:0000313" key="2">
    <source>
        <dbReference type="EMBL" id="CDO94547.1"/>
    </source>
</evidence>
<reference evidence="2 3" key="1">
    <citation type="submission" date="2014-03" db="EMBL/GenBank/DDBJ databases">
        <title>The genome of Kluyveromyces dobzhanskii.</title>
        <authorList>
            <person name="Nystedt B."/>
            <person name="Astrom S."/>
        </authorList>
    </citation>
    <scope>NUCLEOTIDE SEQUENCE [LARGE SCALE GENOMIC DNA]</scope>
    <source>
        <strain evidence="2 3">CBS 2104</strain>
    </source>
</reference>
<dbReference type="EMBL" id="CCBQ010000038">
    <property type="protein sequence ID" value="CDO94547.1"/>
    <property type="molecule type" value="Genomic_DNA"/>
</dbReference>
<comment type="caution">
    <text evidence="2">The sequence shown here is derived from an EMBL/GenBank/DDBJ whole genome shotgun (WGS) entry which is preliminary data.</text>
</comment>
<feature type="region of interest" description="Disordered" evidence="1">
    <location>
        <begin position="42"/>
        <end position="65"/>
    </location>
</feature>
<feature type="compositionally biased region" description="Polar residues" evidence="1">
    <location>
        <begin position="421"/>
        <end position="431"/>
    </location>
</feature>
<dbReference type="Proteomes" id="UP000031516">
    <property type="component" value="Unassembled WGS sequence"/>
</dbReference>